<feature type="binding site" evidence="12">
    <location>
        <position position="528"/>
    </location>
    <ligand>
        <name>Zn(2+)</name>
        <dbReference type="ChEBI" id="CHEBI:29105"/>
        <label>2</label>
    </ligand>
</feature>
<dbReference type="InterPro" id="IPR041236">
    <property type="entry name" value="PriA_C"/>
</dbReference>
<keyword evidence="2 12" id="KW-0235">DNA replication</keyword>
<evidence type="ECO:0000256" key="11">
    <source>
        <dbReference type="ARBA" id="ARBA00048988"/>
    </source>
</evidence>
<dbReference type="PROSITE" id="PS51192">
    <property type="entry name" value="HELICASE_ATP_BIND_1"/>
    <property type="match status" value="1"/>
</dbReference>
<feature type="binding site" evidence="12">
    <location>
        <position position="562"/>
    </location>
    <ligand>
        <name>Zn(2+)</name>
        <dbReference type="ChEBI" id="CHEBI:29105"/>
        <label>1</label>
    </ligand>
</feature>
<dbReference type="InterPro" id="IPR011545">
    <property type="entry name" value="DEAD/DEAH_box_helicase_dom"/>
</dbReference>
<dbReference type="Pfam" id="PF18319">
    <property type="entry name" value="Zn_ribbon_PriA"/>
    <property type="match status" value="1"/>
</dbReference>
<keyword evidence="7 12" id="KW-0862">Zinc</keyword>
<dbReference type="CDD" id="cd17929">
    <property type="entry name" value="DEXHc_priA"/>
    <property type="match status" value="1"/>
</dbReference>
<evidence type="ECO:0000313" key="16">
    <source>
        <dbReference type="Proteomes" id="UP000886749"/>
    </source>
</evidence>
<feature type="binding site" evidence="12">
    <location>
        <position position="559"/>
    </location>
    <ligand>
        <name>Zn(2+)</name>
        <dbReference type="ChEBI" id="CHEBI:29105"/>
        <label>1</label>
    </ligand>
</feature>
<dbReference type="InterPro" id="IPR042115">
    <property type="entry name" value="PriA_3primeBD_sf"/>
</dbReference>
<dbReference type="AlphaFoldDB" id="A0A9D1AK41"/>
<dbReference type="Pfam" id="PF00271">
    <property type="entry name" value="Helicase_C"/>
    <property type="match status" value="1"/>
</dbReference>
<keyword evidence="1 12" id="KW-0639">Primosome</keyword>
<feature type="domain" description="Helicase C-terminal" evidence="14">
    <location>
        <begin position="554"/>
        <end position="708"/>
    </location>
</feature>
<dbReference type="Gene3D" id="3.40.50.300">
    <property type="entry name" value="P-loop containing nucleotide triphosphate hydrolases"/>
    <property type="match status" value="2"/>
</dbReference>
<dbReference type="Pfam" id="PF00270">
    <property type="entry name" value="DEAD"/>
    <property type="match status" value="1"/>
</dbReference>
<evidence type="ECO:0000313" key="15">
    <source>
        <dbReference type="EMBL" id="HIR41773.1"/>
    </source>
</evidence>
<keyword evidence="3 12" id="KW-0479">Metal-binding</keyword>
<dbReference type="GO" id="GO:0006269">
    <property type="term" value="P:DNA replication, synthesis of primer"/>
    <property type="evidence" value="ECO:0007669"/>
    <property type="project" value="UniProtKB-KW"/>
</dbReference>
<feature type="binding site" evidence="12">
    <location>
        <position position="546"/>
    </location>
    <ligand>
        <name>Zn(2+)</name>
        <dbReference type="ChEBI" id="CHEBI:29105"/>
        <label>2</label>
    </ligand>
</feature>
<evidence type="ECO:0000256" key="2">
    <source>
        <dbReference type="ARBA" id="ARBA00022705"/>
    </source>
</evidence>
<comment type="caution">
    <text evidence="15">The sequence shown here is derived from an EMBL/GenBank/DDBJ whole genome shotgun (WGS) entry which is preliminary data.</text>
</comment>
<dbReference type="GO" id="GO:0006310">
    <property type="term" value="P:DNA recombination"/>
    <property type="evidence" value="ECO:0007669"/>
    <property type="project" value="InterPro"/>
</dbReference>
<dbReference type="Pfam" id="PF17764">
    <property type="entry name" value="PriA_3primeBD"/>
    <property type="match status" value="1"/>
</dbReference>
<evidence type="ECO:0000256" key="4">
    <source>
        <dbReference type="ARBA" id="ARBA00022741"/>
    </source>
</evidence>
<dbReference type="HAMAP" id="MF_00983">
    <property type="entry name" value="PriA"/>
    <property type="match status" value="1"/>
</dbReference>
<evidence type="ECO:0000256" key="12">
    <source>
        <dbReference type="HAMAP-Rule" id="MF_00983"/>
    </source>
</evidence>
<dbReference type="Pfam" id="PF18074">
    <property type="entry name" value="PriA_C"/>
    <property type="match status" value="1"/>
</dbReference>
<reference evidence="15" key="1">
    <citation type="submission" date="2020-10" db="EMBL/GenBank/DDBJ databases">
        <authorList>
            <person name="Gilroy R."/>
        </authorList>
    </citation>
    <scope>NUCLEOTIDE SEQUENCE</scope>
    <source>
        <strain evidence="15">CHK184-25365</strain>
    </source>
</reference>
<dbReference type="EMBL" id="DVGY01000188">
    <property type="protein sequence ID" value="HIR41773.1"/>
    <property type="molecule type" value="Genomic_DNA"/>
</dbReference>
<comment type="catalytic activity">
    <reaction evidence="12">
        <text>Couples ATP hydrolysis with the unwinding of duplex DNA by translocating in the 3'-5' direction.</text>
        <dbReference type="EC" id="5.6.2.4"/>
    </reaction>
</comment>
<feature type="binding site" evidence="12">
    <location>
        <position position="519"/>
    </location>
    <ligand>
        <name>Zn(2+)</name>
        <dbReference type="ChEBI" id="CHEBI:29105"/>
        <label>1</label>
    </ligand>
</feature>
<dbReference type="GO" id="GO:0005524">
    <property type="term" value="F:ATP binding"/>
    <property type="evidence" value="ECO:0007669"/>
    <property type="project" value="UniProtKB-UniRule"/>
</dbReference>
<dbReference type="EC" id="5.6.2.4" evidence="12"/>
<dbReference type="FunFam" id="3.40.50.300:FF:000489">
    <property type="entry name" value="Primosome assembly protein PriA"/>
    <property type="match status" value="1"/>
</dbReference>
<keyword evidence="5 12" id="KW-0378">Hydrolase</keyword>
<organism evidence="15 16">
    <name type="scientific">Candidatus Egerieicola pullicola</name>
    <dbReference type="NCBI Taxonomy" id="2840775"/>
    <lineage>
        <taxon>Bacteria</taxon>
        <taxon>Bacillati</taxon>
        <taxon>Bacillota</taxon>
        <taxon>Clostridia</taxon>
        <taxon>Eubacteriales</taxon>
        <taxon>Oscillospiraceae</taxon>
        <taxon>Oscillospiraceae incertae sedis</taxon>
        <taxon>Candidatus Egerieicola</taxon>
    </lineage>
</organism>
<dbReference type="InterPro" id="IPR027417">
    <property type="entry name" value="P-loop_NTPase"/>
</dbReference>
<keyword evidence="10 12" id="KW-0413">Isomerase</keyword>
<comment type="subunit">
    <text evidence="12">Component of the replication restart primosome.</text>
</comment>
<feature type="domain" description="Helicase ATP-binding" evidence="13">
    <location>
        <begin position="290"/>
        <end position="457"/>
    </location>
</feature>
<feature type="binding site" evidence="12">
    <location>
        <position position="522"/>
    </location>
    <ligand>
        <name>Zn(2+)</name>
        <dbReference type="ChEBI" id="CHEBI:29105"/>
        <label>1</label>
    </ligand>
</feature>
<feature type="binding site" evidence="12">
    <location>
        <position position="531"/>
    </location>
    <ligand>
        <name>Zn(2+)</name>
        <dbReference type="ChEBI" id="CHEBI:29105"/>
        <label>2</label>
    </ligand>
</feature>
<dbReference type="GO" id="GO:0016787">
    <property type="term" value="F:hydrolase activity"/>
    <property type="evidence" value="ECO:0007669"/>
    <property type="project" value="UniProtKB-KW"/>
</dbReference>
<dbReference type="GO" id="GO:0043138">
    <property type="term" value="F:3'-5' DNA helicase activity"/>
    <property type="evidence" value="ECO:0007669"/>
    <property type="project" value="UniProtKB-EC"/>
</dbReference>
<evidence type="ECO:0000256" key="6">
    <source>
        <dbReference type="ARBA" id="ARBA00022806"/>
    </source>
</evidence>
<protein>
    <recommendedName>
        <fullName evidence="12">Replication restart protein PriA</fullName>
    </recommendedName>
    <alternativeName>
        <fullName evidence="12">ATP-dependent DNA helicase PriA</fullName>
        <ecNumber evidence="12">5.6.2.4</ecNumber>
    </alternativeName>
    <alternativeName>
        <fullName evidence="12">DNA 3'-5' helicase PriA</fullName>
    </alternativeName>
</protein>
<evidence type="ECO:0000256" key="9">
    <source>
        <dbReference type="ARBA" id="ARBA00023125"/>
    </source>
</evidence>
<keyword evidence="8 12" id="KW-0067">ATP-binding</keyword>
<keyword evidence="6 12" id="KW-0347">Helicase</keyword>
<dbReference type="InterPro" id="IPR005259">
    <property type="entry name" value="PriA"/>
</dbReference>
<keyword evidence="9 12" id="KW-0238">DNA-binding</keyword>
<dbReference type="GO" id="GO:0008270">
    <property type="term" value="F:zinc ion binding"/>
    <property type="evidence" value="ECO:0007669"/>
    <property type="project" value="UniProtKB-UniRule"/>
</dbReference>
<dbReference type="InterPro" id="IPR041222">
    <property type="entry name" value="PriA_3primeBD"/>
</dbReference>
<evidence type="ECO:0000256" key="3">
    <source>
        <dbReference type="ARBA" id="ARBA00022723"/>
    </source>
</evidence>
<reference evidence="15" key="2">
    <citation type="journal article" date="2021" name="PeerJ">
        <title>Extensive microbial diversity within the chicken gut microbiome revealed by metagenomics and culture.</title>
        <authorList>
            <person name="Gilroy R."/>
            <person name="Ravi A."/>
            <person name="Getino M."/>
            <person name="Pursley I."/>
            <person name="Horton D.L."/>
            <person name="Alikhan N.F."/>
            <person name="Baker D."/>
            <person name="Gharbi K."/>
            <person name="Hall N."/>
            <person name="Watson M."/>
            <person name="Adriaenssens E.M."/>
            <person name="Foster-Nyarko E."/>
            <person name="Jarju S."/>
            <person name="Secka A."/>
            <person name="Antonio M."/>
            <person name="Oren A."/>
            <person name="Chaudhuri R.R."/>
            <person name="La Ragione R."/>
            <person name="Hildebrand F."/>
            <person name="Pallen M.J."/>
        </authorList>
    </citation>
    <scope>NUCLEOTIDE SEQUENCE</scope>
    <source>
        <strain evidence="15">CHK184-25365</strain>
    </source>
</reference>
<dbReference type="Gene3D" id="3.40.1440.60">
    <property type="entry name" value="PriA, 3(prime) DNA-binding domain"/>
    <property type="match status" value="1"/>
</dbReference>
<proteinExistence type="inferred from homology"/>
<dbReference type="InterPro" id="IPR001650">
    <property type="entry name" value="Helicase_C-like"/>
</dbReference>
<dbReference type="Proteomes" id="UP000886749">
    <property type="component" value="Unassembled WGS sequence"/>
</dbReference>
<dbReference type="GO" id="GO:1990077">
    <property type="term" value="C:primosome complex"/>
    <property type="evidence" value="ECO:0007669"/>
    <property type="project" value="UniProtKB-UniRule"/>
</dbReference>
<keyword evidence="4 12" id="KW-0547">Nucleotide-binding</keyword>
<dbReference type="PANTHER" id="PTHR30580">
    <property type="entry name" value="PRIMOSOMAL PROTEIN N"/>
    <property type="match status" value="1"/>
</dbReference>
<evidence type="ECO:0000256" key="1">
    <source>
        <dbReference type="ARBA" id="ARBA00022515"/>
    </source>
</evidence>
<evidence type="ECO:0000256" key="10">
    <source>
        <dbReference type="ARBA" id="ARBA00023235"/>
    </source>
</evidence>
<dbReference type="InterPro" id="IPR040498">
    <property type="entry name" value="PriA_CRR"/>
</dbReference>
<sequence>MEPVTVVQVYLEKTAFTFDKPFTYLLPAEMEAKPGCRVLAPFGAGNARRQGMVWAVEQQLPVPGMKAVLELLDEAPVLDQRQRELALFLSKRTFTPVFECVRAILPRAMTLLVQRQYRLTAPALQSQGEDLTQPQQALLSRLRQAETPEQLDKLVLAQLAQQDPAMEELIALGLVEQLGITRRKVGDKTQKMLRLTRRYLEHPEEFSLSPKQKAVAEFLRPMEGAAEGEILYFCGVTSVVLKGLEQKGAAIRYEKRIDRIPKTRREQYPNPEDVVLSPAQQQVFQGLKEWMEDPAPQAALLYGVTGSGKTLIYQKLIHHALSQGKQALLLVPEISLTPQMVQRFQSCYGNRVALMHSGLSQGEQLDEYRRVQEGRADVGIGTRSAVFLPFSNLGVIILDEEGEASYKSSDYAPRYHAREVAKFRAAQQNCLVLLGSATPSVESYYYAQKGIYHLFTLKERYTGSVLPQVYLVDQKQELMQGNTGSVSRILAQQIRINLERKEQTILLFNRRGYYTVSRCEDCGKAVNCPNCDVPLTYHKDNGRMMCHYCGYSVRPQSRCPSCGSDRLRLSGAGTQKLEEELANLFPEARLLRLDTDATSARYSLEEALAAFQRQEYDILLGTQMIAKGLDFPQVTLVGVLNADQGLYAPDFRGAERVFDLLTQVVGRSGRAGKPGRAFLQSYQPDHPVVQYGANQDFEGFYREEIAARKLLLYPPFCDLCVVGFSAQKEQIVRSGALAMMELLKETVSNHPGVAFKALGPMQRRVYRLQNRYRLQILLKCHNQAPFRRFLRDALERSGKDKRFRGVTVTVDFNGAVEA</sequence>
<dbReference type="GO" id="GO:0003677">
    <property type="term" value="F:DNA binding"/>
    <property type="evidence" value="ECO:0007669"/>
    <property type="project" value="UniProtKB-UniRule"/>
</dbReference>
<accession>A0A9D1AK41</accession>
<dbReference type="CDD" id="cd18804">
    <property type="entry name" value="SF2_C_priA"/>
    <property type="match status" value="1"/>
</dbReference>
<gene>
    <name evidence="12 15" type="primary">priA</name>
    <name evidence="15" type="ORF">IAB36_08095</name>
</gene>
<evidence type="ECO:0000259" key="13">
    <source>
        <dbReference type="PROSITE" id="PS51192"/>
    </source>
</evidence>
<evidence type="ECO:0000256" key="7">
    <source>
        <dbReference type="ARBA" id="ARBA00022833"/>
    </source>
</evidence>
<evidence type="ECO:0000256" key="8">
    <source>
        <dbReference type="ARBA" id="ARBA00022840"/>
    </source>
</evidence>
<dbReference type="SUPFAM" id="SSF52540">
    <property type="entry name" value="P-loop containing nucleoside triphosphate hydrolases"/>
    <property type="match status" value="2"/>
</dbReference>
<comment type="cofactor">
    <cofactor evidence="12">
        <name>Zn(2+)</name>
        <dbReference type="ChEBI" id="CHEBI:29105"/>
    </cofactor>
    <text evidence="12">Binds 2 zinc ions per subunit.</text>
</comment>
<feature type="binding site" evidence="12">
    <location>
        <position position="549"/>
    </location>
    <ligand>
        <name>Zn(2+)</name>
        <dbReference type="ChEBI" id="CHEBI:29105"/>
        <label>2</label>
    </ligand>
</feature>
<evidence type="ECO:0000256" key="5">
    <source>
        <dbReference type="ARBA" id="ARBA00022801"/>
    </source>
</evidence>
<dbReference type="PROSITE" id="PS51194">
    <property type="entry name" value="HELICASE_CTER"/>
    <property type="match status" value="1"/>
</dbReference>
<dbReference type="SMART" id="SM00487">
    <property type="entry name" value="DEXDc"/>
    <property type="match status" value="1"/>
</dbReference>
<comment type="function">
    <text evidence="12">Initiates the restart of stalled replication forks, which reloads the replicative helicase on sites other than the origin of replication. Recognizes and binds to abandoned replication forks and remodels them to uncover a helicase loading site. Promotes assembly of the primosome at these replication forks.</text>
</comment>
<comment type="catalytic activity">
    <reaction evidence="11 12">
        <text>ATP + H2O = ADP + phosphate + H(+)</text>
        <dbReference type="Rhea" id="RHEA:13065"/>
        <dbReference type="ChEBI" id="CHEBI:15377"/>
        <dbReference type="ChEBI" id="CHEBI:15378"/>
        <dbReference type="ChEBI" id="CHEBI:30616"/>
        <dbReference type="ChEBI" id="CHEBI:43474"/>
        <dbReference type="ChEBI" id="CHEBI:456216"/>
        <dbReference type="EC" id="5.6.2.4"/>
    </reaction>
</comment>
<evidence type="ECO:0000259" key="14">
    <source>
        <dbReference type="PROSITE" id="PS51194"/>
    </source>
</evidence>
<dbReference type="GO" id="GO:0006302">
    <property type="term" value="P:double-strand break repair"/>
    <property type="evidence" value="ECO:0007669"/>
    <property type="project" value="InterPro"/>
</dbReference>
<dbReference type="NCBIfam" id="TIGR00595">
    <property type="entry name" value="priA"/>
    <property type="match status" value="1"/>
</dbReference>
<name>A0A9D1AK41_9FIRM</name>
<dbReference type="InterPro" id="IPR014001">
    <property type="entry name" value="Helicase_ATP-bd"/>
</dbReference>
<dbReference type="SMART" id="SM00490">
    <property type="entry name" value="HELICc"/>
    <property type="match status" value="1"/>
</dbReference>
<dbReference type="PANTHER" id="PTHR30580:SF0">
    <property type="entry name" value="PRIMOSOMAL PROTEIN N"/>
    <property type="match status" value="1"/>
</dbReference>
<comment type="similarity">
    <text evidence="12">Belongs to the helicase family. PriA subfamily.</text>
</comment>
<dbReference type="GO" id="GO:0006270">
    <property type="term" value="P:DNA replication initiation"/>
    <property type="evidence" value="ECO:0007669"/>
    <property type="project" value="TreeGrafter"/>
</dbReference>